<dbReference type="Pfam" id="PF00664">
    <property type="entry name" value="ABC_membrane"/>
    <property type="match status" value="1"/>
</dbReference>
<dbReference type="InterPro" id="IPR011527">
    <property type="entry name" value="ABC1_TM_dom"/>
</dbReference>
<keyword evidence="14" id="KW-1185">Reference proteome</keyword>
<keyword evidence="7" id="KW-0067">ATP-binding</keyword>
<evidence type="ECO:0000256" key="5">
    <source>
        <dbReference type="ARBA" id="ARBA00022737"/>
    </source>
</evidence>
<evidence type="ECO:0000256" key="11">
    <source>
        <dbReference type="SAM" id="Phobius"/>
    </source>
</evidence>
<dbReference type="PROSITE" id="PS50893">
    <property type="entry name" value="ABC_TRANSPORTER_2"/>
    <property type="match status" value="1"/>
</dbReference>
<dbReference type="SMART" id="SM00382">
    <property type="entry name" value="AAA"/>
    <property type="match status" value="1"/>
</dbReference>
<feature type="transmembrane region" description="Helical" evidence="11">
    <location>
        <begin position="107"/>
        <end position="138"/>
    </location>
</feature>
<organism evidence="14 15">
    <name type="scientific">Globodera pallida</name>
    <name type="common">Potato cyst nematode worm</name>
    <name type="synonym">Heterodera pallida</name>
    <dbReference type="NCBI Taxonomy" id="36090"/>
    <lineage>
        <taxon>Eukaryota</taxon>
        <taxon>Metazoa</taxon>
        <taxon>Ecdysozoa</taxon>
        <taxon>Nematoda</taxon>
        <taxon>Chromadorea</taxon>
        <taxon>Rhabditida</taxon>
        <taxon>Tylenchina</taxon>
        <taxon>Tylenchomorpha</taxon>
        <taxon>Tylenchoidea</taxon>
        <taxon>Heteroderidae</taxon>
        <taxon>Heteroderinae</taxon>
        <taxon>Globodera</taxon>
    </lineage>
</organism>
<evidence type="ECO:0000256" key="1">
    <source>
        <dbReference type="ARBA" id="ARBA00004651"/>
    </source>
</evidence>
<dbReference type="Pfam" id="PF00005">
    <property type="entry name" value="ABC_tran"/>
    <property type="match status" value="1"/>
</dbReference>
<name>A0A183BLC8_GLOPA</name>
<reference evidence="14" key="2">
    <citation type="submission" date="2014-05" db="EMBL/GenBank/DDBJ databases">
        <title>The genome and life-stage specific transcriptomes of Globodera pallida elucidate key aspects of plant parasitism by a cyst nematode.</title>
        <authorList>
            <person name="Cotton J.A."/>
            <person name="Lilley C.J."/>
            <person name="Jones L.M."/>
            <person name="Kikuchi T."/>
            <person name="Reid A.J."/>
            <person name="Thorpe P."/>
            <person name="Tsai I.J."/>
            <person name="Beasley H."/>
            <person name="Blok V."/>
            <person name="Cock P.J.A."/>
            <person name="Van den Akker S.E."/>
            <person name="Holroyd N."/>
            <person name="Hunt M."/>
            <person name="Mantelin S."/>
            <person name="Naghra H."/>
            <person name="Pain A."/>
            <person name="Palomares-Rius J.E."/>
            <person name="Zarowiecki M."/>
            <person name="Berriman M."/>
            <person name="Jones J.T."/>
            <person name="Urwin P.E."/>
        </authorList>
    </citation>
    <scope>NUCLEOTIDE SEQUENCE [LARGE SCALE GENOMIC DNA]</scope>
    <source>
        <strain evidence="14">Lindley</strain>
    </source>
</reference>
<evidence type="ECO:0000259" key="12">
    <source>
        <dbReference type="PROSITE" id="PS50893"/>
    </source>
</evidence>
<feature type="transmembrane region" description="Helical" evidence="11">
    <location>
        <begin position="26"/>
        <end position="49"/>
    </location>
</feature>
<comment type="subcellular location">
    <subcellularLocation>
        <location evidence="1">Cell membrane</location>
        <topology evidence="1">Multi-pass membrane protein</topology>
    </subcellularLocation>
</comment>
<dbReference type="InterPro" id="IPR003593">
    <property type="entry name" value="AAA+_ATPase"/>
</dbReference>
<evidence type="ECO:0000256" key="10">
    <source>
        <dbReference type="ARBA" id="ARBA00023180"/>
    </source>
</evidence>
<dbReference type="SUPFAM" id="SSF52540">
    <property type="entry name" value="P-loop containing nucleoside triphosphate hydrolases"/>
    <property type="match status" value="1"/>
</dbReference>
<keyword evidence="6" id="KW-0547">Nucleotide-binding</keyword>
<evidence type="ECO:0000256" key="9">
    <source>
        <dbReference type="ARBA" id="ARBA00023136"/>
    </source>
</evidence>
<dbReference type="AlphaFoldDB" id="A0A183BLC8"/>
<feature type="domain" description="ABC transmembrane type-1" evidence="13">
    <location>
        <begin position="40"/>
        <end position="343"/>
    </location>
</feature>
<feature type="domain" description="ABC transporter" evidence="12">
    <location>
        <begin position="378"/>
        <end position="612"/>
    </location>
</feature>
<dbReference type="FunFam" id="1.20.1560.10:FF:000013">
    <property type="entry name" value="ABC transporter C family member 2"/>
    <property type="match status" value="1"/>
</dbReference>
<reference evidence="14" key="1">
    <citation type="submission" date="2013-12" db="EMBL/GenBank/DDBJ databases">
        <authorList>
            <person name="Aslett M."/>
        </authorList>
    </citation>
    <scope>NUCLEOTIDE SEQUENCE [LARGE SCALE GENOMIC DNA]</scope>
    <source>
        <strain evidence="14">Lindley</strain>
    </source>
</reference>
<dbReference type="Proteomes" id="UP000050741">
    <property type="component" value="Unassembled WGS sequence"/>
</dbReference>
<dbReference type="PROSITE" id="PS00211">
    <property type="entry name" value="ABC_TRANSPORTER_1"/>
    <property type="match status" value="1"/>
</dbReference>
<dbReference type="PANTHER" id="PTHR24223:SF330">
    <property type="entry name" value="ATP-BINDING CASSETTE SUB-FAMILY C MEMBER 10"/>
    <property type="match status" value="1"/>
</dbReference>
<evidence type="ECO:0000256" key="3">
    <source>
        <dbReference type="ARBA" id="ARBA00022475"/>
    </source>
</evidence>
<dbReference type="PANTHER" id="PTHR24223">
    <property type="entry name" value="ATP-BINDING CASSETTE SUB-FAMILY C"/>
    <property type="match status" value="1"/>
</dbReference>
<evidence type="ECO:0000259" key="13">
    <source>
        <dbReference type="PROSITE" id="PS50929"/>
    </source>
</evidence>
<dbReference type="GO" id="GO:0016887">
    <property type="term" value="F:ATP hydrolysis activity"/>
    <property type="evidence" value="ECO:0007669"/>
    <property type="project" value="InterPro"/>
</dbReference>
<dbReference type="InterPro" id="IPR036640">
    <property type="entry name" value="ABC1_TM_sf"/>
</dbReference>
<dbReference type="Gene3D" id="3.40.50.300">
    <property type="entry name" value="P-loop containing nucleotide triphosphate hydrolases"/>
    <property type="match status" value="1"/>
</dbReference>
<evidence type="ECO:0000256" key="8">
    <source>
        <dbReference type="ARBA" id="ARBA00022989"/>
    </source>
</evidence>
<accession>A0A183BLC8</accession>
<evidence type="ECO:0000256" key="7">
    <source>
        <dbReference type="ARBA" id="ARBA00022840"/>
    </source>
</evidence>
<proteinExistence type="predicted"/>
<dbReference type="PROSITE" id="PS50929">
    <property type="entry name" value="ABC_TM1F"/>
    <property type="match status" value="1"/>
</dbReference>
<keyword evidence="4 11" id="KW-0812">Transmembrane</keyword>
<dbReference type="GO" id="GO:0005886">
    <property type="term" value="C:plasma membrane"/>
    <property type="evidence" value="ECO:0007669"/>
    <property type="project" value="UniProtKB-SubCell"/>
</dbReference>
<feature type="transmembrane region" description="Helical" evidence="11">
    <location>
        <begin position="325"/>
        <end position="348"/>
    </location>
</feature>
<keyword evidence="2" id="KW-0813">Transport</keyword>
<dbReference type="GO" id="GO:0140359">
    <property type="term" value="F:ABC-type transporter activity"/>
    <property type="evidence" value="ECO:0007669"/>
    <property type="project" value="InterPro"/>
</dbReference>
<dbReference type="CDD" id="cd18605">
    <property type="entry name" value="ABC_6TM_MRP7_D2_like"/>
    <property type="match status" value="1"/>
</dbReference>
<protein>
    <submittedName>
        <fullName evidence="15">ABC transmembrane type-1 domain-containing protein</fullName>
    </submittedName>
</protein>
<dbReference type="FunFam" id="3.40.50.300:FF:002145">
    <property type="entry name" value="ABC transporter (MsbA subfamily)"/>
    <property type="match status" value="1"/>
</dbReference>
<reference evidence="15" key="3">
    <citation type="submission" date="2016-06" db="UniProtKB">
        <authorList>
            <consortium name="WormBaseParasite"/>
        </authorList>
    </citation>
    <scope>IDENTIFICATION</scope>
</reference>
<keyword evidence="10" id="KW-0325">Glycoprotein</keyword>
<keyword evidence="9 11" id="KW-0472">Membrane</keyword>
<keyword evidence="5" id="KW-0677">Repeat</keyword>
<dbReference type="InterPro" id="IPR027417">
    <property type="entry name" value="P-loop_NTPase"/>
</dbReference>
<dbReference type="SUPFAM" id="SSF90123">
    <property type="entry name" value="ABC transporter transmembrane region"/>
    <property type="match status" value="1"/>
</dbReference>
<dbReference type="InterPro" id="IPR017871">
    <property type="entry name" value="ABC_transporter-like_CS"/>
</dbReference>
<dbReference type="InterPro" id="IPR003439">
    <property type="entry name" value="ABC_transporter-like_ATP-bd"/>
</dbReference>
<feature type="transmembrane region" description="Helical" evidence="11">
    <location>
        <begin position="191"/>
        <end position="222"/>
    </location>
</feature>
<dbReference type="Gene3D" id="1.20.1560.10">
    <property type="entry name" value="ABC transporter type 1, transmembrane domain"/>
    <property type="match status" value="1"/>
</dbReference>
<evidence type="ECO:0000313" key="14">
    <source>
        <dbReference type="Proteomes" id="UP000050741"/>
    </source>
</evidence>
<dbReference type="WBParaSite" id="GPLIN_000141300">
    <property type="protein sequence ID" value="GPLIN_000141300"/>
    <property type="gene ID" value="GPLIN_000141300"/>
</dbReference>
<evidence type="ECO:0000313" key="15">
    <source>
        <dbReference type="WBParaSite" id="GPLIN_000141300"/>
    </source>
</evidence>
<dbReference type="InterPro" id="IPR050173">
    <property type="entry name" value="ABC_transporter_C-like"/>
</dbReference>
<dbReference type="GO" id="GO:0005524">
    <property type="term" value="F:ATP binding"/>
    <property type="evidence" value="ECO:0007669"/>
    <property type="project" value="UniProtKB-KW"/>
</dbReference>
<keyword evidence="3" id="KW-1003">Cell membrane</keyword>
<evidence type="ECO:0000256" key="6">
    <source>
        <dbReference type="ARBA" id="ARBA00022741"/>
    </source>
</evidence>
<evidence type="ECO:0000256" key="2">
    <source>
        <dbReference type="ARBA" id="ARBA00022448"/>
    </source>
</evidence>
<feature type="transmembrane region" description="Helical" evidence="11">
    <location>
        <begin position="299"/>
        <end position="319"/>
    </location>
</feature>
<evidence type="ECO:0000256" key="4">
    <source>
        <dbReference type="ARBA" id="ARBA00022692"/>
    </source>
</evidence>
<keyword evidence="8 11" id="KW-1133">Transmembrane helix</keyword>
<sequence>MDAAEFVGVEEMEEEKEVIGAVKIRVYVSFVRAVGVPLSVMIILSLLVMQMSKIGSDIWLSQWASAVTPPSNGSNLAAVAAADWSFPFFSRPIQKMPSLSAQVETNFYLAIYVGIAALNTFCTLIRAFLFAFGCILAAKRLHERILSRILNATLTWWDRTPCGRVTNRLSSDVNRVDDGLPFQLNIMLASLFPLVSTLLVTVVALPLLCPFVLLLSVAYFFLQRYYRRTTVELRRIAAVSLSPLYSHLSETVSGLVSIRALRITHRFSSLMRDRLECNLRAQFSQLACAQWLSVRTQMLGVAIVSVVAFASVFDVHLFHLANPGLIGLSITYALSFTSLFNGLLCAFIETEKELVSVERICDYVTNVPEETRQINGQIRFVGVSLRYAPDLPLAIRDVTFHVEAGHRVAVIGRTGSGKSTILQALLRAVPIESGKICVDGVIDLERLGLDSARAMFGYVSQHPFLFSGTLRDNLCLSMANSSPPPGDESLLDRFSRTGLGQWLEHFGGLSAQITEGGRNLSFGERQLISLLRLALSNPRIVLIDEATAHMDENNHRLISQLIAKMGCTVLAILHRTSGLAEFDWIIEMSNGRISRQGPPSMFFANKNADQSF</sequence>